<proteinExistence type="predicted"/>
<comment type="caution">
    <text evidence="1">The sequence shown here is derived from an EMBL/GenBank/DDBJ whole genome shotgun (WGS) entry which is preliminary data.</text>
</comment>
<dbReference type="Proteomes" id="UP001235269">
    <property type="component" value="Unassembled WGS sequence"/>
</dbReference>
<protein>
    <submittedName>
        <fullName evidence="1">Uncharacterized protein</fullName>
    </submittedName>
</protein>
<name>A0ABU0IJ05_9HYPH</name>
<organism evidence="1 2">
    <name type="scientific">Rhizobium paknamense</name>
    <dbReference type="NCBI Taxonomy" id="1206817"/>
    <lineage>
        <taxon>Bacteria</taxon>
        <taxon>Pseudomonadati</taxon>
        <taxon>Pseudomonadota</taxon>
        <taxon>Alphaproteobacteria</taxon>
        <taxon>Hyphomicrobiales</taxon>
        <taxon>Rhizobiaceae</taxon>
        <taxon>Rhizobium/Agrobacterium group</taxon>
        <taxon>Rhizobium</taxon>
    </lineage>
</organism>
<gene>
    <name evidence="1" type="ORF">QO005_004597</name>
</gene>
<evidence type="ECO:0000313" key="1">
    <source>
        <dbReference type="EMBL" id="MDQ0458237.1"/>
    </source>
</evidence>
<accession>A0ABU0IJ05</accession>
<keyword evidence="2" id="KW-1185">Reference proteome</keyword>
<sequence length="151" mass="16788">MPLTTGTRILLFLATTANEQIASVLSHAGYQPVSVSTVPEAFDALRQGDFAFAITTRPDIDLLRNIRAIPVINIEVFFHVIPATGLSQARSRKFDRSAFLERVAFLARTAVTTTDEGPPPLPTTGYCRHDCFEHPKRHHGCNRSVWQTREG</sequence>
<evidence type="ECO:0000313" key="2">
    <source>
        <dbReference type="Proteomes" id="UP001235269"/>
    </source>
</evidence>
<reference evidence="1 2" key="1">
    <citation type="submission" date="2023-07" db="EMBL/GenBank/DDBJ databases">
        <title>Genomic Encyclopedia of Type Strains, Phase IV (KMG-IV): sequencing the most valuable type-strain genomes for metagenomic binning, comparative biology and taxonomic classification.</title>
        <authorList>
            <person name="Goeker M."/>
        </authorList>
    </citation>
    <scope>NUCLEOTIDE SEQUENCE [LARGE SCALE GENOMIC DNA]</scope>
    <source>
        <strain evidence="1 2">DSM 100301</strain>
    </source>
</reference>
<dbReference type="RefSeq" id="WP_307160342.1">
    <property type="nucleotide sequence ID" value="NZ_JAUSWH010000027.1"/>
</dbReference>
<dbReference type="EMBL" id="JAUSWH010000027">
    <property type="protein sequence ID" value="MDQ0458237.1"/>
    <property type="molecule type" value="Genomic_DNA"/>
</dbReference>